<dbReference type="EMBL" id="OU503057">
    <property type="protein sequence ID" value="CAI9786504.1"/>
    <property type="molecule type" value="Genomic_DNA"/>
</dbReference>
<evidence type="ECO:0000313" key="2">
    <source>
        <dbReference type="Proteomes" id="UP000834106"/>
    </source>
</evidence>
<name>A0AAD2EDF1_9LAMI</name>
<dbReference type="PANTHER" id="PTHR10202:SF13">
    <property type="entry name" value="PRESENILIN HOMOLOG"/>
    <property type="match status" value="1"/>
</dbReference>
<sequence length="114" mass="12725">MALHDLPAVLLPGGALRLLVELAISRDEDIPALVYEARLVINNDLFSSVDVVQRRDRQLRLHCLIRHILDYCGWIVPVAKYGYAFTMNGVPVSVNKPTMVVIVGRSMVAKEKAE</sequence>
<dbReference type="GO" id="GO:0006509">
    <property type="term" value="P:membrane protein ectodomain proteolysis"/>
    <property type="evidence" value="ECO:0007669"/>
    <property type="project" value="TreeGrafter"/>
</dbReference>
<dbReference type="AlphaFoldDB" id="A0AAD2EDF1"/>
<gene>
    <name evidence="1" type="ORF">FPE_LOCUS33934</name>
</gene>
<evidence type="ECO:0000313" key="1">
    <source>
        <dbReference type="EMBL" id="CAI9786504.1"/>
    </source>
</evidence>
<dbReference type="Pfam" id="PF01080">
    <property type="entry name" value="Presenilin"/>
    <property type="match status" value="1"/>
</dbReference>
<keyword evidence="2" id="KW-1185">Reference proteome</keyword>
<protein>
    <submittedName>
        <fullName evidence="1">Uncharacterized protein</fullName>
    </submittedName>
</protein>
<dbReference type="PANTHER" id="PTHR10202">
    <property type="entry name" value="PRESENILIN"/>
    <property type="match status" value="1"/>
</dbReference>
<reference evidence="1" key="1">
    <citation type="submission" date="2023-05" db="EMBL/GenBank/DDBJ databases">
        <authorList>
            <person name="Huff M."/>
        </authorList>
    </citation>
    <scope>NUCLEOTIDE SEQUENCE</scope>
</reference>
<dbReference type="GO" id="GO:0016485">
    <property type="term" value="P:protein processing"/>
    <property type="evidence" value="ECO:0007669"/>
    <property type="project" value="InterPro"/>
</dbReference>
<dbReference type="Proteomes" id="UP000834106">
    <property type="component" value="Chromosome 22"/>
</dbReference>
<dbReference type="InterPro" id="IPR001108">
    <property type="entry name" value="Peptidase_A22A"/>
</dbReference>
<dbReference type="GO" id="GO:0070765">
    <property type="term" value="C:gamma-secretase complex"/>
    <property type="evidence" value="ECO:0007669"/>
    <property type="project" value="TreeGrafter"/>
</dbReference>
<proteinExistence type="predicted"/>
<accession>A0AAD2EDF1</accession>
<dbReference type="GO" id="GO:0042500">
    <property type="term" value="F:aspartic endopeptidase activity, intramembrane cleaving"/>
    <property type="evidence" value="ECO:0007669"/>
    <property type="project" value="InterPro"/>
</dbReference>
<organism evidence="1 2">
    <name type="scientific">Fraxinus pennsylvanica</name>
    <dbReference type="NCBI Taxonomy" id="56036"/>
    <lineage>
        <taxon>Eukaryota</taxon>
        <taxon>Viridiplantae</taxon>
        <taxon>Streptophyta</taxon>
        <taxon>Embryophyta</taxon>
        <taxon>Tracheophyta</taxon>
        <taxon>Spermatophyta</taxon>
        <taxon>Magnoliopsida</taxon>
        <taxon>eudicotyledons</taxon>
        <taxon>Gunneridae</taxon>
        <taxon>Pentapetalae</taxon>
        <taxon>asterids</taxon>
        <taxon>lamiids</taxon>
        <taxon>Lamiales</taxon>
        <taxon>Oleaceae</taxon>
        <taxon>Oleeae</taxon>
        <taxon>Fraxinus</taxon>
    </lineage>
</organism>